<gene>
    <name evidence="2" type="ORF">PJU73_08545</name>
</gene>
<evidence type="ECO:0000256" key="1">
    <source>
        <dbReference type="SAM" id="Phobius"/>
    </source>
</evidence>
<protein>
    <recommendedName>
        <fullName evidence="4">Inner membrane protein</fullName>
    </recommendedName>
</protein>
<evidence type="ECO:0000313" key="3">
    <source>
        <dbReference type="Proteomes" id="UP001221268"/>
    </source>
</evidence>
<dbReference type="Proteomes" id="UP001221268">
    <property type="component" value="Chromosome"/>
</dbReference>
<keyword evidence="3" id="KW-1185">Reference proteome</keyword>
<accession>A0ABY7RJE8</accession>
<evidence type="ECO:0000313" key="2">
    <source>
        <dbReference type="EMBL" id="WCL71366.1"/>
    </source>
</evidence>
<evidence type="ECO:0008006" key="4">
    <source>
        <dbReference type="Google" id="ProtNLM"/>
    </source>
</evidence>
<proteinExistence type="predicted"/>
<reference evidence="2 3" key="1">
    <citation type="submission" date="2023-01" db="EMBL/GenBank/DDBJ databases">
        <authorList>
            <person name="Yang C."/>
        </authorList>
    </citation>
    <scope>NUCLEOTIDE SEQUENCE [LARGE SCALE GENOMIC DNA]</scope>
    <source>
        <strain evidence="2 3">ZJ106</strain>
    </source>
</reference>
<dbReference type="EMBL" id="CP116766">
    <property type="protein sequence ID" value="WCL71366.1"/>
    <property type="molecule type" value="Genomic_DNA"/>
</dbReference>
<keyword evidence="1" id="KW-0812">Transmembrane</keyword>
<feature type="transmembrane region" description="Helical" evidence="1">
    <location>
        <begin position="41"/>
        <end position="62"/>
    </location>
</feature>
<name>A0ABY7RJE8_9NEIS</name>
<keyword evidence="1" id="KW-1133">Transmembrane helix</keyword>
<dbReference type="RefSeq" id="WP_237091888.1">
    <property type="nucleotide sequence ID" value="NZ_CP116766.1"/>
</dbReference>
<keyword evidence="1" id="KW-0472">Membrane</keyword>
<feature type="transmembrane region" description="Helical" evidence="1">
    <location>
        <begin position="12"/>
        <end position="29"/>
    </location>
</feature>
<sequence>MYSIFRRIFTPALYVLIFFIGFQTAYWWFLPRNTPEQNLPVLTTLAALSAVWLAYALAAAFIRRRQWQDEHAMKLERENVRPLLYAEMRYNREAPEKLLFAVCNQGKGAANNIRLNIEPQADSPAAATLFAALQDLPLTKGMAQLAAGEDYAEIFGDIRTLLDGLNGQAFDGTLKVVFAYDNIFGEAQTSETVLDLALLNGLAAALQPKPRRTFNIF</sequence>
<organism evidence="2 3">
    <name type="scientific">Neisseria lisongii</name>
    <dbReference type="NCBI Taxonomy" id="2912188"/>
    <lineage>
        <taxon>Bacteria</taxon>
        <taxon>Pseudomonadati</taxon>
        <taxon>Pseudomonadota</taxon>
        <taxon>Betaproteobacteria</taxon>
        <taxon>Neisseriales</taxon>
        <taxon>Neisseriaceae</taxon>
        <taxon>Neisseria</taxon>
    </lineage>
</organism>